<dbReference type="RefSeq" id="WP_105999318.1">
    <property type="nucleotide sequence ID" value="NZ_CM009578.1"/>
</dbReference>
<evidence type="ECO:0000313" key="2">
    <source>
        <dbReference type="Proteomes" id="UP000238954"/>
    </source>
</evidence>
<name>A0A2S8B0K1_9SPHN</name>
<sequence>MKPDDAAIGKAAAEFRSALDAIDDRHWRAVYIDHFPRGACGHCSELLALFLLERFGITADYVCREFYSDSGDRETSHAWLEWNGLIIDISGDQFEWPAVIVTRDRGRYDLGVGEQRHPFELDPSWWSQQCLRIWSAAQPFLSDRHSD</sequence>
<dbReference type="OrthoDB" id="573272at2"/>
<protein>
    <submittedName>
        <fullName evidence="1">Uncharacterized protein</fullName>
    </submittedName>
</protein>
<dbReference type="AlphaFoldDB" id="A0A2S8B0K1"/>
<accession>A0A2S8B0K1</accession>
<gene>
    <name evidence="1" type="ORF">CVO77_12330</name>
</gene>
<organism evidence="1 2">
    <name type="scientific">Sphingopyxis lindanitolerans</name>
    <dbReference type="NCBI Taxonomy" id="2054227"/>
    <lineage>
        <taxon>Bacteria</taxon>
        <taxon>Pseudomonadati</taxon>
        <taxon>Pseudomonadota</taxon>
        <taxon>Alphaproteobacteria</taxon>
        <taxon>Sphingomonadales</taxon>
        <taxon>Sphingomonadaceae</taxon>
        <taxon>Sphingopyxis</taxon>
    </lineage>
</organism>
<dbReference type="Proteomes" id="UP000238954">
    <property type="component" value="Chromosome"/>
</dbReference>
<keyword evidence="2" id="KW-1185">Reference proteome</keyword>
<dbReference type="EMBL" id="PHFW01000003">
    <property type="protein sequence ID" value="PQM25896.1"/>
    <property type="molecule type" value="Genomic_DNA"/>
</dbReference>
<evidence type="ECO:0000313" key="1">
    <source>
        <dbReference type="EMBL" id="PQM25896.1"/>
    </source>
</evidence>
<proteinExistence type="predicted"/>
<comment type="caution">
    <text evidence="1">The sequence shown here is derived from an EMBL/GenBank/DDBJ whole genome shotgun (WGS) entry which is preliminary data.</text>
</comment>
<reference evidence="2" key="1">
    <citation type="submission" date="2017-11" db="EMBL/GenBank/DDBJ databases">
        <title>The complete genome sequence of Sphingopyxis pomeranensis sp. nov. strain WS5A3p.</title>
        <authorList>
            <person name="Kaminski M.A."/>
        </authorList>
    </citation>
    <scope>NUCLEOTIDE SEQUENCE [LARGE SCALE GENOMIC DNA]</scope>
    <source>
        <strain evidence="2">WS5A3p</strain>
    </source>
</reference>